<dbReference type="Pfam" id="PF10589">
    <property type="entry name" value="NADH_4Fe-4S"/>
    <property type="match status" value="1"/>
</dbReference>
<dbReference type="InterPro" id="IPR011538">
    <property type="entry name" value="Nuo51_FMN-bd"/>
</dbReference>
<dbReference type="InterPro" id="IPR019575">
    <property type="entry name" value="Nuop51_4Fe4S-bd"/>
</dbReference>
<organism evidence="9 10">
    <name type="scientific">Microlunatus panaciterrae</name>
    <dbReference type="NCBI Taxonomy" id="400768"/>
    <lineage>
        <taxon>Bacteria</taxon>
        <taxon>Bacillati</taxon>
        <taxon>Actinomycetota</taxon>
        <taxon>Actinomycetes</taxon>
        <taxon>Propionibacteriales</taxon>
        <taxon>Propionibacteriaceae</taxon>
        <taxon>Microlunatus</taxon>
    </lineage>
</organism>
<keyword evidence="4" id="KW-0408">Iron</keyword>
<comment type="similarity">
    <text evidence="1">Belongs to the complex I 51 kDa subunit family.</text>
</comment>
<dbReference type="PANTHER" id="PTHR43578">
    <property type="entry name" value="NADH-QUINONE OXIDOREDUCTASE SUBUNIT F"/>
    <property type="match status" value="1"/>
</dbReference>
<sequence length="393" mass="40821">MTLLSNPTRIPIPTGSGHLHRLTTLLQAAGLRGHGGAGFPTATKISAVAGHRPRMIINLCDGEPLVHKDATLFAGSAGLVVDGAALVAQAVGAREVIFAAHHGSATLAQLRALLPAEAHLFRHVDVLAVPPRYVASEESALASMAVGESERPGFRSQPLVFGGPGRGRVPVLVLNAETCAQMAQLWARLLAGETAPRLSSRLVTVAGAVVRPGVVEVPLGRPVSDVVWAAGGPTDRPRAVLLGGFGGSWLRWQDAERLALSPESAAAAGVSLGAGLLYLQPVGECPHRLVQQILDYLAGESAGQCGPCMFGLPAVAADWGQLVDRRLGPSAWDRLQRRMPVIAGRGACRHPDGAMRQAASALDVFGSHLKSHWSGRCAGNGRHPDPVTVGAAA</sequence>
<evidence type="ECO:0000256" key="1">
    <source>
        <dbReference type="ARBA" id="ARBA00007523"/>
    </source>
</evidence>
<protein>
    <submittedName>
        <fullName evidence="9">NADH:ubiquinone oxidoreductase subunit F (NADH-binding)</fullName>
    </submittedName>
</protein>
<dbReference type="PANTHER" id="PTHR43578:SF3">
    <property type="entry name" value="NADH-QUINONE OXIDOREDUCTASE SUBUNIT F"/>
    <property type="match status" value="1"/>
</dbReference>
<feature type="domain" description="Soluble ligand binding" evidence="7">
    <location>
        <begin position="203"/>
        <end position="238"/>
    </location>
</feature>
<evidence type="ECO:0000313" key="10">
    <source>
        <dbReference type="Proteomes" id="UP000704762"/>
    </source>
</evidence>
<feature type="domain" description="NADH-ubiquinone oxidoreductase 51kDa subunit iron-sulphur binding" evidence="8">
    <location>
        <begin position="289"/>
        <end position="372"/>
    </location>
</feature>
<dbReference type="Pfam" id="PF01512">
    <property type="entry name" value="Complex1_51K"/>
    <property type="match status" value="1"/>
</dbReference>
<name>A0ABS2RHS4_9ACTN</name>
<dbReference type="Gene3D" id="3.10.20.600">
    <property type="match status" value="1"/>
</dbReference>
<reference evidence="9 10" key="1">
    <citation type="submission" date="2021-01" db="EMBL/GenBank/DDBJ databases">
        <title>Sequencing the genomes of 1000 actinobacteria strains.</title>
        <authorList>
            <person name="Klenk H.-P."/>
        </authorList>
    </citation>
    <scope>NUCLEOTIDE SEQUENCE [LARGE SCALE GENOMIC DNA]</scope>
    <source>
        <strain evidence="9 10">DSM 18662</strain>
    </source>
</reference>
<dbReference type="SUPFAM" id="SSF142984">
    <property type="entry name" value="Nqo1 middle domain-like"/>
    <property type="match status" value="1"/>
</dbReference>
<evidence type="ECO:0000313" key="9">
    <source>
        <dbReference type="EMBL" id="MBM7798102.1"/>
    </source>
</evidence>
<dbReference type="Proteomes" id="UP000704762">
    <property type="component" value="Unassembled WGS sequence"/>
</dbReference>
<dbReference type="SUPFAM" id="SSF140490">
    <property type="entry name" value="Nqo1C-terminal domain-like"/>
    <property type="match status" value="1"/>
</dbReference>
<dbReference type="RefSeq" id="WP_204916698.1">
    <property type="nucleotide sequence ID" value="NZ_BAAAQP010000011.1"/>
</dbReference>
<evidence type="ECO:0000259" key="7">
    <source>
        <dbReference type="Pfam" id="PF10531"/>
    </source>
</evidence>
<evidence type="ECO:0000256" key="5">
    <source>
        <dbReference type="ARBA" id="ARBA00023014"/>
    </source>
</evidence>
<evidence type="ECO:0000259" key="6">
    <source>
        <dbReference type="Pfam" id="PF01512"/>
    </source>
</evidence>
<evidence type="ECO:0000256" key="3">
    <source>
        <dbReference type="ARBA" id="ARBA00022723"/>
    </source>
</evidence>
<evidence type="ECO:0000259" key="8">
    <source>
        <dbReference type="Pfam" id="PF10589"/>
    </source>
</evidence>
<dbReference type="InterPro" id="IPR037207">
    <property type="entry name" value="Nuop51_4Fe4S-bd_sf"/>
</dbReference>
<comment type="caution">
    <text evidence="9">The sequence shown here is derived from an EMBL/GenBank/DDBJ whole genome shotgun (WGS) entry which is preliminary data.</text>
</comment>
<keyword evidence="3" id="KW-0479">Metal-binding</keyword>
<dbReference type="InterPro" id="IPR037225">
    <property type="entry name" value="Nuo51_FMN-bd_sf"/>
</dbReference>
<dbReference type="Pfam" id="PF10531">
    <property type="entry name" value="SLBB"/>
    <property type="match status" value="1"/>
</dbReference>
<dbReference type="Gene3D" id="1.20.1440.230">
    <property type="entry name" value="NADH-ubiquinone oxidoreductase 51kDa subunit, iron-sulphur binding domain"/>
    <property type="match status" value="1"/>
</dbReference>
<keyword evidence="5" id="KW-0411">Iron-sulfur</keyword>
<proteinExistence type="inferred from homology"/>
<evidence type="ECO:0000256" key="4">
    <source>
        <dbReference type="ARBA" id="ARBA00023004"/>
    </source>
</evidence>
<gene>
    <name evidence="9" type="ORF">JOE57_001023</name>
</gene>
<evidence type="ECO:0000256" key="2">
    <source>
        <dbReference type="ARBA" id="ARBA00022485"/>
    </source>
</evidence>
<keyword evidence="2" id="KW-0004">4Fe-4S</keyword>
<keyword evidence="10" id="KW-1185">Reference proteome</keyword>
<dbReference type="SUPFAM" id="SSF142019">
    <property type="entry name" value="Nqo1 FMN-binding domain-like"/>
    <property type="match status" value="1"/>
</dbReference>
<dbReference type="InterPro" id="IPR019554">
    <property type="entry name" value="Soluble_ligand-bd"/>
</dbReference>
<feature type="domain" description="NADH-ubiquinone oxidoreductase 51kDa subunit FMN-binding" evidence="6">
    <location>
        <begin position="27"/>
        <end position="182"/>
    </location>
</feature>
<accession>A0ABS2RHS4</accession>
<dbReference type="Gene3D" id="3.40.50.11540">
    <property type="entry name" value="NADH-ubiquinone oxidoreductase 51kDa subunit"/>
    <property type="match status" value="1"/>
</dbReference>
<dbReference type="EMBL" id="JAFBCF010000001">
    <property type="protein sequence ID" value="MBM7798102.1"/>
    <property type="molecule type" value="Genomic_DNA"/>
</dbReference>